<keyword evidence="3" id="KW-0804">Transcription</keyword>
<dbReference type="SUPFAM" id="SSF46689">
    <property type="entry name" value="Homeodomain-like"/>
    <property type="match status" value="1"/>
</dbReference>
<dbReference type="PANTHER" id="PTHR43280:SF28">
    <property type="entry name" value="HTH-TYPE TRANSCRIPTIONAL ACTIVATOR RHAS"/>
    <property type="match status" value="1"/>
</dbReference>
<evidence type="ECO:0000313" key="7">
    <source>
        <dbReference type="EMBL" id="MFD2661498.1"/>
    </source>
</evidence>
<keyword evidence="5" id="KW-0472">Membrane</keyword>
<feature type="transmembrane region" description="Helical" evidence="5">
    <location>
        <begin position="146"/>
        <end position="169"/>
    </location>
</feature>
<feature type="transmembrane region" description="Helical" evidence="5">
    <location>
        <begin position="6"/>
        <end position="32"/>
    </location>
</feature>
<dbReference type="InterPro" id="IPR009057">
    <property type="entry name" value="Homeodomain-like_sf"/>
</dbReference>
<dbReference type="EMBL" id="JBHUMY010000014">
    <property type="protein sequence ID" value="MFD2661498.1"/>
    <property type="molecule type" value="Genomic_DNA"/>
</dbReference>
<feature type="region of interest" description="Disordered" evidence="4">
    <location>
        <begin position="382"/>
        <end position="405"/>
    </location>
</feature>
<gene>
    <name evidence="7" type="ORF">ACFSW5_14690</name>
</gene>
<evidence type="ECO:0000313" key="8">
    <source>
        <dbReference type="Proteomes" id="UP001597493"/>
    </source>
</evidence>
<evidence type="ECO:0000256" key="1">
    <source>
        <dbReference type="ARBA" id="ARBA00023015"/>
    </source>
</evidence>
<dbReference type="InterPro" id="IPR018060">
    <property type="entry name" value="HTH_AraC"/>
</dbReference>
<keyword evidence="2" id="KW-0238">DNA-binding</keyword>
<keyword evidence="8" id="KW-1185">Reference proteome</keyword>
<proteinExistence type="predicted"/>
<sequence length="523" mass="58251">MKPERLSQALAGTLAILSMISLFYLLSVHALVKAIKDEMIRSHRIELDHTAALIRFSRGEPDNLPSLLKDASEALVLPDKLVVTGADGHELFRSEEAASLSVPPLNGGRTYLFREGYHYLFADAGEGIGLVSAVEHAEVRQAYRPYAMTALALPAAALAVFLAAAAWYARRMIRPVRDMLAVAAGNAGTGMPNRRIGLNEARDAVNGLIQERELLIRGAAEHRAALATLDYMNRLRNLNPDMKESGSIPDADSYLLIVLDFRRRNAGYSEWEADPGHPFVSDMIAAVRRFAETHARDAHAFQIDPMQLVAVLPEADRELVIAALREQLPRWRQSPFAGLELTAVVSERIERRTLLTEAYRQACQIAERNAEQGGFELIEAHSDEESDSGNDDGKRRVPPAVPVTGAGADEMDSLAAFVLDMIRKRYDQDLSLHYLSDLLNMSNTYLSTYIKEKTGKTFSDHLHDVRVRKAQELLVTTNQTIHDIASQVGYVNFSSFNRMFKKHTGLTPGEYRKRQIIRIHKSG</sequence>
<dbReference type="RefSeq" id="WP_379274435.1">
    <property type="nucleotide sequence ID" value="NZ_JBHUGT010000023.1"/>
</dbReference>
<dbReference type="Proteomes" id="UP001597493">
    <property type="component" value="Unassembled WGS sequence"/>
</dbReference>
<feature type="domain" description="HTH araC/xylS-type" evidence="6">
    <location>
        <begin position="416"/>
        <end position="514"/>
    </location>
</feature>
<dbReference type="PANTHER" id="PTHR43280">
    <property type="entry name" value="ARAC-FAMILY TRANSCRIPTIONAL REGULATOR"/>
    <property type="match status" value="1"/>
</dbReference>
<evidence type="ECO:0000259" key="6">
    <source>
        <dbReference type="PROSITE" id="PS01124"/>
    </source>
</evidence>
<dbReference type="Gene3D" id="1.10.10.60">
    <property type="entry name" value="Homeodomain-like"/>
    <property type="match status" value="2"/>
</dbReference>
<organism evidence="7 8">
    <name type="scientific">Paenibacillus thailandensis</name>
    <dbReference type="NCBI Taxonomy" id="393250"/>
    <lineage>
        <taxon>Bacteria</taxon>
        <taxon>Bacillati</taxon>
        <taxon>Bacillota</taxon>
        <taxon>Bacilli</taxon>
        <taxon>Bacillales</taxon>
        <taxon>Paenibacillaceae</taxon>
        <taxon>Paenibacillus</taxon>
    </lineage>
</organism>
<accession>A0ABW5QYA6</accession>
<keyword evidence="5" id="KW-0812">Transmembrane</keyword>
<evidence type="ECO:0000256" key="3">
    <source>
        <dbReference type="ARBA" id="ARBA00023163"/>
    </source>
</evidence>
<dbReference type="InterPro" id="IPR018062">
    <property type="entry name" value="HTH_AraC-typ_CS"/>
</dbReference>
<dbReference type="SMART" id="SM00342">
    <property type="entry name" value="HTH_ARAC"/>
    <property type="match status" value="1"/>
</dbReference>
<dbReference type="PRINTS" id="PR00032">
    <property type="entry name" value="HTHARAC"/>
</dbReference>
<dbReference type="InterPro" id="IPR020449">
    <property type="entry name" value="Tscrpt_reg_AraC-type_HTH"/>
</dbReference>
<dbReference type="Pfam" id="PF12833">
    <property type="entry name" value="HTH_18"/>
    <property type="match status" value="1"/>
</dbReference>
<evidence type="ECO:0000256" key="5">
    <source>
        <dbReference type="SAM" id="Phobius"/>
    </source>
</evidence>
<protein>
    <submittedName>
        <fullName evidence="7">Helix-turn-helix domain-containing protein</fullName>
    </submittedName>
</protein>
<evidence type="ECO:0000256" key="2">
    <source>
        <dbReference type="ARBA" id="ARBA00023125"/>
    </source>
</evidence>
<evidence type="ECO:0000256" key="4">
    <source>
        <dbReference type="SAM" id="MobiDB-lite"/>
    </source>
</evidence>
<dbReference type="PROSITE" id="PS00041">
    <property type="entry name" value="HTH_ARAC_FAMILY_1"/>
    <property type="match status" value="1"/>
</dbReference>
<reference evidence="8" key="1">
    <citation type="journal article" date="2019" name="Int. J. Syst. Evol. Microbiol.">
        <title>The Global Catalogue of Microorganisms (GCM) 10K type strain sequencing project: providing services to taxonomists for standard genome sequencing and annotation.</title>
        <authorList>
            <consortium name="The Broad Institute Genomics Platform"/>
            <consortium name="The Broad Institute Genome Sequencing Center for Infectious Disease"/>
            <person name="Wu L."/>
            <person name="Ma J."/>
        </authorList>
    </citation>
    <scope>NUCLEOTIDE SEQUENCE [LARGE SCALE GENOMIC DNA]</scope>
    <source>
        <strain evidence="8">TISTR 1827</strain>
    </source>
</reference>
<name>A0ABW5QYA6_9BACL</name>
<dbReference type="PROSITE" id="PS01124">
    <property type="entry name" value="HTH_ARAC_FAMILY_2"/>
    <property type="match status" value="1"/>
</dbReference>
<keyword evidence="1" id="KW-0805">Transcription regulation</keyword>
<comment type="caution">
    <text evidence="7">The sequence shown here is derived from an EMBL/GenBank/DDBJ whole genome shotgun (WGS) entry which is preliminary data.</text>
</comment>
<keyword evidence="5" id="KW-1133">Transmembrane helix</keyword>